<evidence type="ECO:0000313" key="1">
    <source>
        <dbReference type="EMBL" id="CAG8574395.1"/>
    </source>
</evidence>
<organism evidence="1 2">
    <name type="scientific">Dentiscutata heterogama</name>
    <dbReference type="NCBI Taxonomy" id="1316150"/>
    <lineage>
        <taxon>Eukaryota</taxon>
        <taxon>Fungi</taxon>
        <taxon>Fungi incertae sedis</taxon>
        <taxon>Mucoromycota</taxon>
        <taxon>Glomeromycotina</taxon>
        <taxon>Glomeromycetes</taxon>
        <taxon>Diversisporales</taxon>
        <taxon>Gigasporaceae</taxon>
        <taxon>Dentiscutata</taxon>
    </lineage>
</organism>
<feature type="non-terminal residue" evidence="1">
    <location>
        <position position="199"/>
    </location>
</feature>
<dbReference type="EMBL" id="CAJVPU010007583">
    <property type="protein sequence ID" value="CAG8574395.1"/>
    <property type="molecule type" value="Genomic_DNA"/>
</dbReference>
<name>A0ACA9M8P0_9GLOM</name>
<reference evidence="1" key="1">
    <citation type="submission" date="2021-06" db="EMBL/GenBank/DDBJ databases">
        <authorList>
            <person name="Kallberg Y."/>
            <person name="Tangrot J."/>
            <person name="Rosling A."/>
        </authorList>
    </citation>
    <scope>NUCLEOTIDE SEQUENCE</scope>
    <source>
        <strain evidence="1">IL203A</strain>
    </source>
</reference>
<gene>
    <name evidence="1" type="ORF">DHETER_LOCUS6203</name>
</gene>
<evidence type="ECO:0000313" key="2">
    <source>
        <dbReference type="Proteomes" id="UP000789702"/>
    </source>
</evidence>
<proteinExistence type="predicted"/>
<comment type="caution">
    <text evidence="1">The sequence shown here is derived from an EMBL/GenBank/DDBJ whole genome shotgun (WGS) entry which is preliminary data.</text>
</comment>
<accession>A0ACA9M8P0</accession>
<keyword evidence="2" id="KW-1185">Reference proteome</keyword>
<protein>
    <submittedName>
        <fullName evidence="1">2115_t:CDS:1</fullName>
    </submittedName>
</protein>
<sequence>MYVMQMQLTVWDIIFAPNFGTEFNKVNSKVFYESGEHSAVLVDKKLYFLGGWSLEDKHYASNQLFYLDVSKSFTTFDVSLMPWTDLHSISGITYKTAATACVCDTTIYYIGGSHYGRHVSKFDTISLQWSEPTTSGSIPPTYGRPGEQMKYVQCVILGHKIHIYGGFTSHKMNILDTSNLYWSAFSSTLGGCQSNSIHG</sequence>
<dbReference type="Proteomes" id="UP000789702">
    <property type="component" value="Unassembled WGS sequence"/>
</dbReference>